<evidence type="ECO:0000313" key="3">
    <source>
        <dbReference type="Proteomes" id="UP000708208"/>
    </source>
</evidence>
<evidence type="ECO:0000256" key="1">
    <source>
        <dbReference type="SAM" id="MobiDB-lite"/>
    </source>
</evidence>
<proteinExistence type="predicted"/>
<feature type="non-terminal residue" evidence="2">
    <location>
        <position position="128"/>
    </location>
</feature>
<reference evidence="2" key="1">
    <citation type="submission" date="2021-06" db="EMBL/GenBank/DDBJ databases">
        <authorList>
            <person name="Hodson N. C."/>
            <person name="Mongue J. A."/>
            <person name="Jaron S. K."/>
        </authorList>
    </citation>
    <scope>NUCLEOTIDE SEQUENCE</scope>
</reference>
<gene>
    <name evidence="2" type="ORF">AFUS01_LOCUS36951</name>
</gene>
<protein>
    <submittedName>
        <fullName evidence="2">Uncharacterized protein</fullName>
    </submittedName>
</protein>
<dbReference type="Proteomes" id="UP000708208">
    <property type="component" value="Unassembled WGS sequence"/>
</dbReference>
<dbReference type="AlphaFoldDB" id="A0A8J2L665"/>
<feature type="compositionally biased region" description="Low complexity" evidence="1">
    <location>
        <begin position="68"/>
        <end position="87"/>
    </location>
</feature>
<keyword evidence="3" id="KW-1185">Reference proteome</keyword>
<evidence type="ECO:0000313" key="2">
    <source>
        <dbReference type="EMBL" id="CAG7826928.1"/>
    </source>
</evidence>
<feature type="compositionally biased region" description="Basic and acidic residues" evidence="1">
    <location>
        <begin position="110"/>
        <end position="128"/>
    </location>
</feature>
<dbReference type="EMBL" id="CAJVCH010541633">
    <property type="protein sequence ID" value="CAG7826928.1"/>
    <property type="molecule type" value="Genomic_DNA"/>
</dbReference>
<accession>A0A8J2L665</accession>
<feature type="region of interest" description="Disordered" evidence="1">
    <location>
        <begin position="42"/>
        <end position="128"/>
    </location>
</feature>
<sequence length="128" mass="14213">MQTVQLNIKREERRSSESVMAVAENMDSDSDDSVVHVPFVKPAPPVISLDVSDSEEEKLPETEPPPESSVSRSSSSVSEIISSEHVSFTSEEPITGTPETERRKKKKSKTKEGNAKKKEKQVKNKDKS</sequence>
<organism evidence="2 3">
    <name type="scientific">Allacma fusca</name>
    <dbReference type="NCBI Taxonomy" id="39272"/>
    <lineage>
        <taxon>Eukaryota</taxon>
        <taxon>Metazoa</taxon>
        <taxon>Ecdysozoa</taxon>
        <taxon>Arthropoda</taxon>
        <taxon>Hexapoda</taxon>
        <taxon>Collembola</taxon>
        <taxon>Symphypleona</taxon>
        <taxon>Sminthuridae</taxon>
        <taxon>Allacma</taxon>
    </lineage>
</organism>
<name>A0A8J2L665_9HEXA</name>
<comment type="caution">
    <text evidence="2">The sequence shown here is derived from an EMBL/GenBank/DDBJ whole genome shotgun (WGS) entry which is preliminary data.</text>
</comment>
<feature type="region of interest" description="Disordered" evidence="1">
    <location>
        <begin position="1"/>
        <end position="20"/>
    </location>
</feature>